<comment type="caution">
    <text evidence="2">The sequence shown here is derived from an EMBL/GenBank/DDBJ whole genome shotgun (WGS) entry which is preliminary data.</text>
</comment>
<name>A0ABN9SYQ4_9DINO</name>
<evidence type="ECO:0000256" key="1">
    <source>
        <dbReference type="SAM" id="MobiDB-lite"/>
    </source>
</evidence>
<evidence type="ECO:0000313" key="3">
    <source>
        <dbReference type="Proteomes" id="UP001189429"/>
    </source>
</evidence>
<sequence>MGVPGVASSADSWADSPDKGKGKDTAAADPWAAGAQKLAAFDLPAHQRKMADLSADPISNWRTMKHIMKTAARKARGTITSVSASEILPFESRNEDPQVIAEARALTLRSIARAVWYQDLALAQRLREVTIAGAQHIDISRHKISLVCRIAFETEHSAMQLQPHLANSTASIFWPVVKTLSGAWTASHRMHVDPHKKNCLFGSDKDSQAKNTDDISHYISRPRMWALLAQPRGHPAGDVLTRLGLNKSSNIDDHPKHTITRIAVAFRTYNILRVRSELSLPAIIDELKCHKEVVAAARRVLRLPRCLEGWLPLAAGLGGASGTAAARKVRANIGINSMSALISLTVPAVLPWSPAWPHGVDAPAAGSGRVLLLARAVARALITCVQAANDRDVDKYIRSHKHGRQCVKAAEEVETKVGFFDDKKMSSKQQKAVAAALVSRVQSITGQRCDWVQEKLYNKMVGNSGPFGSEGMGATDACAYVLQQVDEVCSSDPEKCSGGRKTEL</sequence>
<accession>A0ABN9SYQ4</accession>
<gene>
    <name evidence="2" type="ORF">PCOR1329_LOCUS33870</name>
</gene>
<organism evidence="2 3">
    <name type="scientific">Prorocentrum cordatum</name>
    <dbReference type="NCBI Taxonomy" id="2364126"/>
    <lineage>
        <taxon>Eukaryota</taxon>
        <taxon>Sar</taxon>
        <taxon>Alveolata</taxon>
        <taxon>Dinophyceae</taxon>
        <taxon>Prorocentrales</taxon>
        <taxon>Prorocentraceae</taxon>
        <taxon>Prorocentrum</taxon>
    </lineage>
</organism>
<dbReference type="EMBL" id="CAUYUJ010014173">
    <property type="protein sequence ID" value="CAK0837755.1"/>
    <property type="molecule type" value="Genomic_DNA"/>
</dbReference>
<evidence type="ECO:0000313" key="2">
    <source>
        <dbReference type="EMBL" id="CAK0837755.1"/>
    </source>
</evidence>
<dbReference type="Proteomes" id="UP001189429">
    <property type="component" value="Unassembled WGS sequence"/>
</dbReference>
<protein>
    <submittedName>
        <fullName evidence="2">Uncharacterized protein</fullName>
    </submittedName>
</protein>
<proteinExistence type="predicted"/>
<reference evidence="2" key="1">
    <citation type="submission" date="2023-10" db="EMBL/GenBank/DDBJ databases">
        <authorList>
            <person name="Chen Y."/>
            <person name="Shah S."/>
            <person name="Dougan E. K."/>
            <person name="Thang M."/>
            <person name="Chan C."/>
        </authorList>
    </citation>
    <scope>NUCLEOTIDE SEQUENCE [LARGE SCALE GENOMIC DNA]</scope>
</reference>
<feature type="compositionally biased region" description="Basic and acidic residues" evidence="1">
    <location>
        <begin position="16"/>
        <end position="26"/>
    </location>
</feature>
<feature type="region of interest" description="Disordered" evidence="1">
    <location>
        <begin position="1"/>
        <end position="27"/>
    </location>
</feature>
<keyword evidence="3" id="KW-1185">Reference proteome</keyword>